<feature type="compositionally biased region" description="Basic and acidic residues" evidence="2">
    <location>
        <begin position="480"/>
        <end position="491"/>
    </location>
</feature>
<dbReference type="InterPro" id="IPR027417">
    <property type="entry name" value="P-loop_NTPase"/>
</dbReference>
<keyword evidence="3" id="KW-0812">Transmembrane</keyword>
<feature type="compositionally biased region" description="Low complexity" evidence="2">
    <location>
        <begin position="542"/>
        <end position="551"/>
    </location>
</feature>
<sequence length="634" mass="66911">MARRPLPRILSNGGAQLARSRELARTAADSATDVLQPLITIARGLRRLAAAAGRRWTGTPKDRRGALLFVVASVFLVMALVPYGPLLAVVTLMAAAAWQGRDRTPPAPEGPDESQSRRLRSLYEALVPYFALAEDPDPLYAHGGTWEKAFPAYEFDDAGRFAHLVIRYPAHFTDGEAESRARIEHLLAAKAGRGREYHFAWDEEANHLTVTVLAPLPAGIAAQRFVTAPGETVLGFTDPTSVARTLPVTDGEEQRDVPPVVWRTGIRSTEPHLLALGQPGSGTSTLLRSIALQALHHGDLLIVDGGGTGEYACLLGRDGVLAVECGPTGALTSLEWAAHETERRLIAVGRARQAGHPPPDDTKRPLWILLDRPSAFTHLAATGDRRDPQSLLQVPLRHGRAANVTVVVADQLDCLDLLSDAVRQYTRARVVLGPASADQLRAVLGAPPRTTPVEQVPAGRGYARLGTGPVHRIQVPATPDPHDDATSDAHRQAVLALLPPRTEPADGEKVPDPAEPERTAPADPDRTAADTGPAPPAPAPGEPDTAPAEAVPPREEALTARAEPVPVPADPHPAPARTAPVLITPGAVPVKAVPALTAPEAAPALTAPDAPVEAGSPAREPGTAAEAVPTLTKP</sequence>
<dbReference type="GO" id="GO:0005524">
    <property type="term" value="F:ATP binding"/>
    <property type="evidence" value="ECO:0007669"/>
    <property type="project" value="UniProtKB-UniRule"/>
</dbReference>
<feature type="domain" description="FtsK" evidence="4">
    <location>
        <begin position="257"/>
        <end position="441"/>
    </location>
</feature>
<feature type="compositionally biased region" description="Basic and acidic residues" evidence="2">
    <location>
        <begin position="503"/>
        <end position="528"/>
    </location>
</feature>
<feature type="region of interest" description="Disordered" evidence="2">
    <location>
        <begin position="607"/>
        <end position="634"/>
    </location>
</feature>
<evidence type="ECO:0000256" key="2">
    <source>
        <dbReference type="SAM" id="MobiDB-lite"/>
    </source>
</evidence>
<dbReference type="Gene3D" id="3.40.50.300">
    <property type="entry name" value="P-loop containing nucleotide triphosphate hydrolases"/>
    <property type="match status" value="1"/>
</dbReference>
<evidence type="ECO:0000256" key="3">
    <source>
        <dbReference type="SAM" id="Phobius"/>
    </source>
</evidence>
<keyword evidence="3" id="KW-0472">Membrane</keyword>
<gene>
    <name evidence="5" type="primary">sle_56770</name>
</gene>
<dbReference type="GO" id="GO:0003677">
    <property type="term" value="F:DNA binding"/>
    <property type="evidence" value="ECO:0007669"/>
    <property type="project" value="InterPro"/>
</dbReference>
<name>A0A0F7VX98_STRLW</name>
<reference evidence="5 6" key="1">
    <citation type="submission" date="2015-02" db="EMBL/GenBank/DDBJ databases">
        <authorList>
            <person name="Gomez-Escribano P.J."/>
        </authorList>
    </citation>
    <scope>NUCLEOTIDE SEQUENCE [LARGE SCALE GENOMIC DNA]</scope>
    <source>
        <strain evidence="6">C34 (DSM 42122 / NRRL B-24963)</strain>
    </source>
</reference>
<feature type="binding site" evidence="1">
    <location>
        <begin position="277"/>
        <end position="284"/>
    </location>
    <ligand>
        <name>ATP</name>
        <dbReference type="ChEBI" id="CHEBI:30616"/>
    </ligand>
</feature>
<feature type="compositionally biased region" description="Pro residues" evidence="2">
    <location>
        <begin position="565"/>
        <end position="574"/>
    </location>
</feature>
<feature type="region of interest" description="Disordered" evidence="2">
    <location>
        <begin position="463"/>
        <end position="579"/>
    </location>
</feature>
<organism evidence="5 6">
    <name type="scientific">Streptomyces leeuwenhoekii</name>
    <dbReference type="NCBI Taxonomy" id="1437453"/>
    <lineage>
        <taxon>Bacteria</taxon>
        <taxon>Bacillati</taxon>
        <taxon>Actinomycetota</taxon>
        <taxon>Actinomycetes</taxon>
        <taxon>Kitasatosporales</taxon>
        <taxon>Streptomycetaceae</taxon>
        <taxon>Streptomyces</taxon>
    </lineage>
</organism>
<feature type="transmembrane region" description="Helical" evidence="3">
    <location>
        <begin position="65"/>
        <end position="98"/>
    </location>
</feature>
<keyword evidence="1" id="KW-0547">Nucleotide-binding</keyword>
<evidence type="ECO:0000259" key="4">
    <source>
        <dbReference type="PROSITE" id="PS50901"/>
    </source>
</evidence>
<dbReference type="RefSeq" id="WP_242514024.1">
    <property type="nucleotide sequence ID" value="NZ_AZSD01000128.1"/>
</dbReference>
<evidence type="ECO:0000313" key="5">
    <source>
        <dbReference type="EMBL" id="CQR65134.1"/>
    </source>
</evidence>
<keyword evidence="3" id="KW-1133">Transmembrane helix</keyword>
<evidence type="ECO:0000313" key="6">
    <source>
        <dbReference type="Proteomes" id="UP000035016"/>
    </source>
</evidence>
<dbReference type="EMBL" id="LN831790">
    <property type="protein sequence ID" value="CQR65134.1"/>
    <property type="molecule type" value="Genomic_DNA"/>
</dbReference>
<dbReference type="SUPFAM" id="SSF52540">
    <property type="entry name" value="P-loop containing nucleoside triphosphate hydrolases"/>
    <property type="match status" value="1"/>
</dbReference>
<dbReference type="Proteomes" id="UP000035016">
    <property type="component" value="Chromosome Chromosome"/>
</dbReference>
<dbReference type="InterPro" id="IPR002543">
    <property type="entry name" value="FtsK_dom"/>
</dbReference>
<keyword evidence="1" id="KW-0067">ATP-binding</keyword>
<dbReference type="AlphaFoldDB" id="A0A0F7VX98"/>
<proteinExistence type="predicted"/>
<protein>
    <recommendedName>
        <fullName evidence="4">FtsK domain-containing protein</fullName>
    </recommendedName>
</protein>
<dbReference type="KEGG" id="sle:sle_56770"/>
<accession>A0A0F7VX98</accession>
<dbReference type="PROSITE" id="PS50901">
    <property type="entry name" value="FTSK"/>
    <property type="match status" value="1"/>
</dbReference>
<evidence type="ECO:0000256" key="1">
    <source>
        <dbReference type="PROSITE-ProRule" id="PRU00289"/>
    </source>
</evidence>